<evidence type="ECO:0000313" key="2">
    <source>
        <dbReference type="EMBL" id="GBM25944.1"/>
    </source>
</evidence>
<reference evidence="2 3" key="1">
    <citation type="journal article" date="2019" name="Sci. Rep.">
        <title>Orb-weaving spider Araneus ventricosus genome elucidates the spidroin gene catalogue.</title>
        <authorList>
            <person name="Kono N."/>
            <person name="Nakamura H."/>
            <person name="Ohtoshi R."/>
            <person name="Moran D.A.P."/>
            <person name="Shinohara A."/>
            <person name="Yoshida Y."/>
            <person name="Fujiwara M."/>
            <person name="Mori M."/>
            <person name="Tomita M."/>
            <person name="Arakawa K."/>
        </authorList>
    </citation>
    <scope>NUCLEOTIDE SEQUENCE [LARGE SCALE GENOMIC DNA]</scope>
</reference>
<evidence type="ECO:0000313" key="3">
    <source>
        <dbReference type="Proteomes" id="UP000499080"/>
    </source>
</evidence>
<sequence length="86" mass="9974">MNYGQVTRTTPELAPRLQTSVPHQREDAWFPTYEFKCNRPTNTVDPQWNLVSNLEPSDPEAVPLGQRGRKKILDFTTSRAYGRFHL</sequence>
<protein>
    <submittedName>
        <fullName evidence="2">Uncharacterized protein</fullName>
    </submittedName>
</protein>
<feature type="compositionally biased region" description="Polar residues" evidence="1">
    <location>
        <begin position="1"/>
        <end position="10"/>
    </location>
</feature>
<dbReference type="EMBL" id="BGPR01000549">
    <property type="protein sequence ID" value="GBM25944.1"/>
    <property type="molecule type" value="Genomic_DNA"/>
</dbReference>
<gene>
    <name evidence="2" type="ORF">AVEN_94382_1</name>
</gene>
<accession>A0A4Y2EDM4</accession>
<organism evidence="2 3">
    <name type="scientific">Araneus ventricosus</name>
    <name type="common">Orbweaver spider</name>
    <name type="synonym">Epeira ventricosa</name>
    <dbReference type="NCBI Taxonomy" id="182803"/>
    <lineage>
        <taxon>Eukaryota</taxon>
        <taxon>Metazoa</taxon>
        <taxon>Ecdysozoa</taxon>
        <taxon>Arthropoda</taxon>
        <taxon>Chelicerata</taxon>
        <taxon>Arachnida</taxon>
        <taxon>Araneae</taxon>
        <taxon>Araneomorphae</taxon>
        <taxon>Entelegynae</taxon>
        <taxon>Araneoidea</taxon>
        <taxon>Araneidae</taxon>
        <taxon>Araneus</taxon>
    </lineage>
</organism>
<dbReference type="Proteomes" id="UP000499080">
    <property type="component" value="Unassembled WGS sequence"/>
</dbReference>
<comment type="caution">
    <text evidence="2">The sequence shown here is derived from an EMBL/GenBank/DDBJ whole genome shotgun (WGS) entry which is preliminary data.</text>
</comment>
<proteinExistence type="predicted"/>
<dbReference type="AlphaFoldDB" id="A0A4Y2EDM4"/>
<feature type="region of interest" description="Disordered" evidence="1">
    <location>
        <begin position="1"/>
        <end position="21"/>
    </location>
</feature>
<keyword evidence="3" id="KW-1185">Reference proteome</keyword>
<name>A0A4Y2EDM4_ARAVE</name>
<evidence type="ECO:0000256" key="1">
    <source>
        <dbReference type="SAM" id="MobiDB-lite"/>
    </source>
</evidence>